<name>A0A919M105_9ACTN</name>
<dbReference type="InterPro" id="IPR013736">
    <property type="entry name" value="Xaa-Pro_dipept_C"/>
</dbReference>
<dbReference type="Pfam" id="PF02129">
    <property type="entry name" value="Peptidase_S15"/>
    <property type="match status" value="1"/>
</dbReference>
<protein>
    <recommendedName>
        <fullName evidence="3">Xaa-Pro dipeptidyl-peptidase C-terminal domain-containing protein</fullName>
    </recommendedName>
</protein>
<keyword evidence="5" id="KW-1185">Reference proteome</keyword>
<dbReference type="SUPFAM" id="SSF53474">
    <property type="entry name" value="alpha/beta-Hydrolases"/>
    <property type="match status" value="1"/>
</dbReference>
<dbReference type="InterPro" id="IPR000383">
    <property type="entry name" value="Xaa-Pro-like_dom"/>
</dbReference>
<organism evidence="4 5">
    <name type="scientific">Actinoplanes cyaneus</name>
    <dbReference type="NCBI Taxonomy" id="52696"/>
    <lineage>
        <taxon>Bacteria</taxon>
        <taxon>Bacillati</taxon>
        <taxon>Actinomycetota</taxon>
        <taxon>Actinomycetes</taxon>
        <taxon>Micromonosporales</taxon>
        <taxon>Micromonosporaceae</taxon>
        <taxon>Actinoplanes</taxon>
    </lineage>
</organism>
<evidence type="ECO:0000313" key="4">
    <source>
        <dbReference type="EMBL" id="GID65690.1"/>
    </source>
</evidence>
<dbReference type="Gene3D" id="3.40.50.1820">
    <property type="entry name" value="alpha/beta hydrolase"/>
    <property type="match status" value="2"/>
</dbReference>
<proteinExistence type="predicted"/>
<dbReference type="Proteomes" id="UP000619479">
    <property type="component" value="Unassembled WGS sequence"/>
</dbReference>
<dbReference type="InterPro" id="IPR029058">
    <property type="entry name" value="AB_hydrolase_fold"/>
</dbReference>
<dbReference type="InterPro" id="IPR008979">
    <property type="entry name" value="Galactose-bd-like_sf"/>
</dbReference>
<dbReference type="SMART" id="SM00939">
    <property type="entry name" value="PepX_C"/>
    <property type="match status" value="1"/>
</dbReference>
<evidence type="ECO:0000256" key="1">
    <source>
        <dbReference type="ARBA" id="ARBA00022801"/>
    </source>
</evidence>
<dbReference type="EMBL" id="BOMH01000027">
    <property type="protein sequence ID" value="GID65690.1"/>
    <property type="molecule type" value="Genomic_DNA"/>
</dbReference>
<feature type="signal peptide" evidence="2">
    <location>
        <begin position="1"/>
        <end position="26"/>
    </location>
</feature>
<sequence length="587" mass="63348">MSIRRGAATAALIAAVALAVSGTATAATAAPAPKGVTHEENPRVPEGSVWTEEYFPSADRSGVELHADVLRPANLPARTKTPVILAIGPYFAHAGQTGPEGWAQTGPSARFADFTTGTDLFARGYTYVMVDLRGFGGSTGCLDWVGPGEQADVKAAIQWAASQPWSTGKVGMYGKSYDAVTGLVGNNLRLGALKAVVAQEPVWNMYNYLFSNEVPRPNVTGTPNAYNSIATLAPLPDDSARYKANATYETGHPQCLSDNVTNNNNPELNSPYWRARNLAASAKGTSTPLFVTQGFIENNTKPEDMEEFLDNHRGVERGWLGQWEHVRGNETNGDGQLLQGRAGFFDEVMRFYDRYLKGIRPAVKDPAYAIEDSTGVWRAQPTWPLPTSASTESLVDGQYVDDGIPSTLAAPAGQQWDMEHYADTAPLAANKLAFDDAHSYFSWSTPVKSRLRITATPAVTLNASAPGNVMVRLWDVAPGGSSVMFDENVALIERAGRVAFDLKSTDWTLEPGHQLGVQIGTIGSGSWLDTPSGNTIAVTRARLGLELQNPRFDVPTQGDRSPFLDTYLRQYTRTLTGVGPGTFRLGR</sequence>
<comment type="caution">
    <text evidence="4">The sequence shown here is derived from an EMBL/GenBank/DDBJ whole genome shotgun (WGS) entry which is preliminary data.</text>
</comment>
<dbReference type="SUPFAM" id="SSF49785">
    <property type="entry name" value="Galactose-binding domain-like"/>
    <property type="match status" value="1"/>
</dbReference>
<keyword evidence="1" id="KW-0378">Hydrolase</keyword>
<dbReference type="RefSeq" id="WP_203741926.1">
    <property type="nucleotide sequence ID" value="NZ_BAAAUC010000003.1"/>
</dbReference>
<accession>A0A919M105</accession>
<dbReference type="AlphaFoldDB" id="A0A919M105"/>
<evidence type="ECO:0000259" key="3">
    <source>
        <dbReference type="SMART" id="SM00939"/>
    </source>
</evidence>
<dbReference type="GO" id="GO:0008239">
    <property type="term" value="F:dipeptidyl-peptidase activity"/>
    <property type="evidence" value="ECO:0007669"/>
    <property type="project" value="InterPro"/>
</dbReference>
<evidence type="ECO:0000313" key="5">
    <source>
        <dbReference type="Proteomes" id="UP000619479"/>
    </source>
</evidence>
<evidence type="ECO:0000256" key="2">
    <source>
        <dbReference type="SAM" id="SignalP"/>
    </source>
</evidence>
<dbReference type="InterPro" id="IPR005674">
    <property type="entry name" value="CocE/Ser_esterase"/>
</dbReference>
<keyword evidence="2" id="KW-0732">Signal</keyword>
<dbReference type="PROSITE" id="PS51318">
    <property type="entry name" value="TAT"/>
    <property type="match status" value="1"/>
</dbReference>
<dbReference type="InterPro" id="IPR006311">
    <property type="entry name" value="TAT_signal"/>
</dbReference>
<gene>
    <name evidence="4" type="ORF">Acy02nite_35710</name>
</gene>
<feature type="chain" id="PRO_5036965926" description="Xaa-Pro dipeptidyl-peptidase C-terminal domain-containing protein" evidence="2">
    <location>
        <begin position="27"/>
        <end position="587"/>
    </location>
</feature>
<dbReference type="NCBIfam" id="TIGR00976">
    <property type="entry name" value="CocE_NonD"/>
    <property type="match status" value="1"/>
</dbReference>
<reference evidence="4" key="1">
    <citation type="submission" date="2021-01" db="EMBL/GenBank/DDBJ databases">
        <title>Whole genome shotgun sequence of Actinoplanes cyaneus NBRC 14990.</title>
        <authorList>
            <person name="Komaki H."/>
            <person name="Tamura T."/>
        </authorList>
    </citation>
    <scope>NUCLEOTIDE SEQUENCE</scope>
    <source>
        <strain evidence="4">NBRC 14990</strain>
    </source>
</reference>
<feature type="domain" description="Xaa-Pro dipeptidyl-peptidase C-terminal" evidence="3">
    <location>
        <begin position="349"/>
        <end position="569"/>
    </location>
</feature>
<dbReference type="Pfam" id="PF08530">
    <property type="entry name" value="PepX_C"/>
    <property type="match status" value="1"/>
</dbReference>